<keyword evidence="6" id="KW-0272">Extracellular matrix</keyword>
<dbReference type="Proteomes" id="UP000314982">
    <property type="component" value="Unassembled WGS sequence"/>
</dbReference>
<dbReference type="GeneTree" id="ENSGT00390000011492"/>
<organism evidence="11 12">
    <name type="scientific">Hucho hucho</name>
    <name type="common">huchen</name>
    <dbReference type="NCBI Taxonomy" id="62062"/>
    <lineage>
        <taxon>Eukaryota</taxon>
        <taxon>Metazoa</taxon>
        <taxon>Chordata</taxon>
        <taxon>Craniata</taxon>
        <taxon>Vertebrata</taxon>
        <taxon>Euteleostomi</taxon>
        <taxon>Actinopterygii</taxon>
        <taxon>Neopterygii</taxon>
        <taxon>Teleostei</taxon>
        <taxon>Protacanthopterygii</taxon>
        <taxon>Salmoniformes</taxon>
        <taxon>Salmonidae</taxon>
        <taxon>Salmoninae</taxon>
        <taxon>Hucho</taxon>
    </lineage>
</organism>
<keyword evidence="7" id="KW-0765">Sulfation</keyword>
<evidence type="ECO:0000256" key="2">
    <source>
        <dbReference type="ARBA" id="ARBA00004498"/>
    </source>
</evidence>
<evidence type="ECO:0000256" key="9">
    <source>
        <dbReference type="ARBA" id="ARBA00023054"/>
    </source>
</evidence>
<evidence type="ECO:0000313" key="11">
    <source>
        <dbReference type="Ensembl" id="ENSHHUP00000045163.1"/>
    </source>
</evidence>
<dbReference type="PANTHER" id="PTHR28647:SF2">
    <property type="entry name" value="UNIQUE CARTILAGE MATRIX-ASSOCIATED PROTEIN"/>
    <property type="match status" value="1"/>
</dbReference>
<dbReference type="AlphaFoldDB" id="A0A4W5N5C4"/>
<dbReference type="Pfam" id="PF17085">
    <property type="entry name" value="UCMA"/>
    <property type="match status" value="1"/>
</dbReference>
<keyword evidence="12" id="KW-1185">Reference proteome</keyword>
<feature type="compositionally biased region" description="Basic and acidic residues" evidence="10">
    <location>
        <begin position="46"/>
        <end position="57"/>
    </location>
</feature>
<comment type="function">
    <text evidence="1">May be involved in the negative control of osteogenic differentiation of osteochondrogenic precursor cells in peripheral zones of fetal cartilage and at the cartilage-bone interface.</text>
</comment>
<evidence type="ECO:0000256" key="1">
    <source>
        <dbReference type="ARBA" id="ARBA00002111"/>
    </source>
</evidence>
<dbReference type="GO" id="GO:0048706">
    <property type="term" value="P:embryonic skeletal system development"/>
    <property type="evidence" value="ECO:0007669"/>
    <property type="project" value="TreeGrafter"/>
</dbReference>
<evidence type="ECO:0000256" key="7">
    <source>
        <dbReference type="ARBA" id="ARBA00022641"/>
    </source>
</evidence>
<reference evidence="11" key="2">
    <citation type="submission" date="2025-08" db="UniProtKB">
        <authorList>
            <consortium name="Ensembl"/>
        </authorList>
    </citation>
    <scope>IDENTIFICATION</scope>
</reference>
<dbReference type="InterPro" id="IPR031386">
    <property type="entry name" value="UCMA"/>
</dbReference>
<dbReference type="Ensembl" id="ENSHHUT00000046833.1">
    <property type="protein sequence ID" value="ENSHHUP00000045163.1"/>
    <property type="gene ID" value="ENSHHUG00000027531.1"/>
</dbReference>
<comment type="subcellular location">
    <subcellularLocation>
        <location evidence="2">Secreted</location>
        <location evidence="2">Extracellular space</location>
        <location evidence="2">Extracellular matrix</location>
    </subcellularLocation>
</comment>
<keyword evidence="5" id="KW-0964">Secreted</keyword>
<evidence type="ECO:0000256" key="8">
    <source>
        <dbReference type="ARBA" id="ARBA00022729"/>
    </source>
</evidence>
<feature type="region of interest" description="Disordered" evidence="10">
    <location>
        <begin position="40"/>
        <end position="61"/>
    </location>
</feature>
<evidence type="ECO:0000313" key="12">
    <source>
        <dbReference type="Proteomes" id="UP000314982"/>
    </source>
</evidence>
<dbReference type="GO" id="GO:0045667">
    <property type="term" value="P:regulation of osteoblast differentiation"/>
    <property type="evidence" value="ECO:0007669"/>
    <property type="project" value="InterPro"/>
</dbReference>
<reference evidence="12" key="1">
    <citation type="submission" date="2018-06" db="EMBL/GenBank/DDBJ databases">
        <title>Genome assembly of Danube salmon.</title>
        <authorList>
            <person name="Macqueen D.J."/>
            <person name="Gundappa M.K."/>
        </authorList>
    </citation>
    <scope>NUCLEOTIDE SEQUENCE [LARGE SCALE GENOMIC DNA]</scope>
</reference>
<reference evidence="11" key="3">
    <citation type="submission" date="2025-09" db="UniProtKB">
        <authorList>
            <consortium name="Ensembl"/>
        </authorList>
    </citation>
    <scope>IDENTIFICATION</scope>
</reference>
<evidence type="ECO:0000256" key="5">
    <source>
        <dbReference type="ARBA" id="ARBA00022525"/>
    </source>
</evidence>
<proteinExistence type="inferred from homology"/>
<accession>A0A4W5N5C4</accession>
<evidence type="ECO:0000256" key="6">
    <source>
        <dbReference type="ARBA" id="ARBA00022530"/>
    </source>
</evidence>
<name>A0A4W5N5C4_9TELE</name>
<keyword evidence="9" id="KW-0175">Coiled coil</keyword>
<sequence>MFMVRPFLNGACAEFLERGLADQLKCKIYKNLSLSSPVSTGVRSASVRDGREGKAAEPKGSARRVFMPESDAANFFKKRSRRSAKHEAEVLAEQRVRLSADERRREYYEEQRNEFENYVEEERDEQDERTREKTEQWREFHYDGLYPRYPRGW</sequence>
<keyword evidence="8" id="KW-0732">Signal</keyword>
<dbReference type="PANTHER" id="PTHR28647">
    <property type="entry name" value="UNIQUE CARTILAGE MATRIX-ASSOCIATED PROTEIN"/>
    <property type="match status" value="1"/>
</dbReference>
<dbReference type="GO" id="GO:0031012">
    <property type="term" value="C:extracellular matrix"/>
    <property type="evidence" value="ECO:0007669"/>
    <property type="project" value="TreeGrafter"/>
</dbReference>
<protein>
    <recommendedName>
        <fullName evidence="4">Unique cartilage matrix-associated protein</fullName>
    </recommendedName>
</protein>
<evidence type="ECO:0000256" key="4">
    <source>
        <dbReference type="ARBA" id="ARBA00013765"/>
    </source>
</evidence>
<evidence type="ECO:0000256" key="3">
    <source>
        <dbReference type="ARBA" id="ARBA00011000"/>
    </source>
</evidence>
<comment type="similarity">
    <text evidence="3">Belongs to the UCMA family.</text>
</comment>
<dbReference type="STRING" id="62062.ENSHHUP00000045163"/>
<evidence type="ECO:0000256" key="10">
    <source>
        <dbReference type="SAM" id="MobiDB-lite"/>
    </source>
</evidence>